<dbReference type="InterPro" id="IPR032384">
    <property type="entry name" value="Kif23_Arf-bd"/>
</dbReference>
<dbReference type="PROSITE" id="PS00411">
    <property type="entry name" value="KINESIN_MOTOR_1"/>
    <property type="match status" value="1"/>
</dbReference>
<dbReference type="GO" id="GO:0051256">
    <property type="term" value="P:mitotic spindle midzone assembly"/>
    <property type="evidence" value="ECO:0007669"/>
    <property type="project" value="TreeGrafter"/>
</dbReference>
<dbReference type="PROSITE" id="PS50067">
    <property type="entry name" value="KINESIN_MOTOR_2"/>
    <property type="match status" value="1"/>
</dbReference>
<dbReference type="GO" id="GO:0008017">
    <property type="term" value="F:microtubule binding"/>
    <property type="evidence" value="ECO:0007669"/>
    <property type="project" value="InterPro"/>
</dbReference>
<keyword evidence="4" id="KW-0963">Cytoplasm</keyword>
<name>A0A0N5A3B2_PARTI</name>
<evidence type="ECO:0000256" key="5">
    <source>
        <dbReference type="PROSITE-ProRule" id="PRU00283"/>
    </source>
</evidence>
<proteinExistence type="inferred from homology"/>
<feature type="coiled-coil region" evidence="7">
    <location>
        <begin position="492"/>
        <end position="547"/>
    </location>
</feature>
<dbReference type="WBParaSite" id="PTRK_0001611800.1">
    <property type="protein sequence ID" value="PTRK_0001611800.1"/>
    <property type="gene ID" value="PTRK_0001611800"/>
</dbReference>
<dbReference type="AlphaFoldDB" id="A0A0N5A3B2"/>
<keyword evidence="2 5" id="KW-0547">Nucleotide-binding</keyword>
<dbReference type="GO" id="GO:0005871">
    <property type="term" value="C:kinesin complex"/>
    <property type="evidence" value="ECO:0007669"/>
    <property type="project" value="TreeGrafter"/>
</dbReference>
<evidence type="ECO:0000256" key="7">
    <source>
        <dbReference type="SAM" id="Coils"/>
    </source>
</evidence>
<dbReference type="GO" id="GO:0007018">
    <property type="term" value="P:microtubule-based movement"/>
    <property type="evidence" value="ECO:0007669"/>
    <property type="project" value="InterPro"/>
</dbReference>
<evidence type="ECO:0000259" key="8">
    <source>
        <dbReference type="PROSITE" id="PS50067"/>
    </source>
</evidence>
<keyword evidence="7" id="KW-0175">Coiled coil</keyword>
<evidence type="ECO:0000256" key="2">
    <source>
        <dbReference type="ARBA" id="ARBA00022741"/>
    </source>
</evidence>
<feature type="binding site" evidence="5">
    <location>
        <begin position="88"/>
        <end position="95"/>
    </location>
    <ligand>
        <name>ATP</name>
        <dbReference type="ChEBI" id="CHEBI:30616"/>
    </ligand>
</feature>
<evidence type="ECO:0000256" key="6">
    <source>
        <dbReference type="RuleBase" id="RU000394"/>
    </source>
</evidence>
<dbReference type="InterPro" id="IPR027417">
    <property type="entry name" value="P-loop_NTPase"/>
</dbReference>
<dbReference type="Gene3D" id="2.60.40.4330">
    <property type="entry name" value="Kinesin-like protein Kif23, Arf6-interacting domain"/>
    <property type="match status" value="1"/>
</dbReference>
<evidence type="ECO:0000256" key="1">
    <source>
        <dbReference type="ARBA" id="ARBA00004245"/>
    </source>
</evidence>
<keyword evidence="9" id="KW-1185">Reference proteome</keyword>
<comment type="subcellular location">
    <subcellularLocation>
        <location evidence="1">Cytoplasm</location>
        <location evidence="1">Cytoskeleton</location>
    </subcellularLocation>
</comment>
<dbReference type="GO" id="GO:0003777">
    <property type="term" value="F:microtubule motor activity"/>
    <property type="evidence" value="ECO:0007669"/>
    <property type="project" value="InterPro"/>
</dbReference>
<protein>
    <recommendedName>
        <fullName evidence="6">Kinesin-like protein</fullName>
    </recommendedName>
</protein>
<keyword evidence="5 6" id="KW-0505">Motor protein</keyword>
<dbReference type="Pfam" id="PF00225">
    <property type="entry name" value="Kinesin"/>
    <property type="match status" value="1"/>
</dbReference>
<organism evidence="9 10">
    <name type="scientific">Parastrongyloides trichosuri</name>
    <name type="common">Possum-specific nematode worm</name>
    <dbReference type="NCBI Taxonomy" id="131310"/>
    <lineage>
        <taxon>Eukaryota</taxon>
        <taxon>Metazoa</taxon>
        <taxon>Ecdysozoa</taxon>
        <taxon>Nematoda</taxon>
        <taxon>Chromadorea</taxon>
        <taxon>Rhabditida</taxon>
        <taxon>Tylenchina</taxon>
        <taxon>Panagrolaimomorpha</taxon>
        <taxon>Strongyloidoidea</taxon>
        <taxon>Strongyloididae</taxon>
        <taxon>Parastrongyloides</taxon>
    </lineage>
</organism>
<dbReference type="Proteomes" id="UP000038045">
    <property type="component" value="Unplaced"/>
</dbReference>
<keyword evidence="3 5" id="KW-0067">ATP-binding</keyword>
<dbReference type="GO" id="GO:0005874">
    <property type="term" value="C:microtubule"/>
    <property type="evidence" value="ECO:0007669"/>
    <property type="project" value="UniProtKB-KW"/>
</dbReference>
<dbReference type="SUPFAM" id="SSF52540">
    <property type="entry name" value="P-loop containing nucleoside triphosphate hydrolases"/>
    <property type="match status" value="1"/>
</dbReference>
<dbReference type="InterPro" id="IPR019821">
    <property type="entry name" value="Kinesin_motor_CS"/>
</dbReference>
<dbReference type="STRING" id="131310.A0A0N5A3B2"/>
<dbReference type="Gene3D" id="3.40.850.10">
    <property type="entry name" value="Kinesin motor domain"/>
    <property type="match status" value="1"/>
</dbReference>
<keyword evidence="6" id="KW-0493">Microtubule</keyword>
<evidence type="ECO:0000313" key="10">
    <source>
        <dbReference type="WBParaSite" id="PTRK_0001611800.1"/>
    </source>
</evidence>
<reference evidence="10" key="1">
    <citation type="submission" date="2017-02" db="UniProtKB">
        <authorList>
            <consortium name="WormBaseParasite"/>
        </authorList>
    </citation>
    <scope>IDENTIFICATION</scope>
</reference>
<evidence type="ECO:0000313" key="9">
    <source>
        <dbReference type="Proteomes" id="UP000038045"/>
    </source>
</evidence>
<comment type="similarity">
    <text evidence="5 6">Belongs to the TRAFAC class myosin-kinesin ATPase superfamily. Kinesin family.</text>
</comment>
<evidence type="ECO:0000256" key="3">
    <source>
        <dbReference type="ARBA" id="ARBA00022840"/>
    </source>
</evidence>
<dbReference type="GO" id="GO:0005634">
    <property type="term" value="C:nucleus"/>
    <property type="evidence" value="ECO:0007669"/>
    <property type="project" value="TreeGrafter"/>
</dbReference>
<dbReference type="GO" id="GO:0016887">
    <property type="term" value="F:ATP hydrolysis activity"/>
    <property type="evidence" value="ECO:0007669"/>
    <property type="project" value="TreeGrafter"/>
</dbReference>
<dbReference type="PRINTS" id="PR00380">
    <property type="entry name" value="KINESINHEAVY"/>
</dbReference>
<dbReference type="InterPro" id="IPR036961">
    <property type="entry name" value="Kinesin_motor_dom_sf"/>
</dbReference>
<dbReference type="InterPro" id="IPR038105">
    <property type="entry name" value="Kif23_Arf-bd_sf"/>
</dbReference>
<feature type="domain" description="Kinesin motor" evidence="8">
    <location>
        <begin position="4"/>
        <end position="396"/>
    </location>
</feature>
<keyword evidence="4" id="KW-0206">Cytoskeleton</keyword>
<sequence>MSETLEVLCRLKPCNESEPCVIPIDDQYVKVIPPRGYERRGNVPNESVYKFGCVFDETVSQKDVFNRSTVDLIRGALNGVDGLLFTYGITGAGKTYTMTGDDRDTGILPRTVDVIFNSLANPVDKCIFYPTSLNRFGVRSETEARYQRRSQPVLEIPTSNREFESLTIRNVPNSMASAVFISYIEIYNEYCYDLFDENLTTGNRLNMTKDVRAGPKDAAYVEGLTEIEVTSTDEVLMHYEKAQERRKVAETRLNHQSSRSHSIFQIKIVMAPFEGNGYHPETDPNKIIVSQIVLVDLAGSERANRTRNKGERLVEASKINNSLMSLRQCFEKLRENQRNPKQQSIISYRDSKLTHLFKKYFLGGGNIKMIICVDPKSDNYEENLNVLGFAELSQNVKIELTNIPNIPAGNCLPFPRREVLSWYRMMENKVGTAPIQIELFSPPPKRICLDDSFETNISRIDDVVDYYKKGTIKKRKLIDIFSDKRRDFTDDIMALCCEADLSREKINRLEDENFELQHRLEVVHKQLLHANRKIDALNKRLFEYEEVDKTRYEAEMDLRKKNAMIEKDLEKKNRDFRVVRQICDDVAINGVSGPSVALLASKFDAEAVESTTRTPNGQKTTTFHPDVQVQSVSRQGRRNGYVNPKYHRRSQSATGRILDHQPTNKIPTGSVLRPHLPRTGVKKTIAPSRRDLQRSDAYILTHQEIDNEGNVSTNIIKGECIPTSGGGRYVKFEDIENLQHQSPSA</sequence>
<evidence type="ECO:0000256" key="4">
    <source>
        <dbReference type="ARBA" id="ARBA00023212"/>
    </source>
</evidence>
<dbReference type="PANTHER" id="PTHR24115">
    <property type="entry name" value="KINESIN-RELATED"/>
    <property type="match status" value="1"/>
</dbReference>
<dbReference type="GO" id="GO:0005524">
    <property type="term" value="F:ATP binding"/>
    <property type="evidence" value="ECO:0007669"/>
    <property type="project" value="UniProtKB-UniRule"/>
</dbReference>
<dbReference type="SMART" id="SM00129">
    <property type="entry name" value="KISc"/>
    <property type="match status" value="1"/>
</dbReference>
<dbReference type="InterPro" id="IPR001752">
    <property type="entry name" value="Kinesin_motor_dom"/>
</dbReference>
<accession>A0A0N5A3B2</accession>
<dbReference type="Pfam" id="PF16540">
    <property type="entry name" value="MKLP1_Arf_bdg"/>
    <property type="match status" value="1"/>
</dbReference>
<dbReference type="InterPro" id="IPR027640">
    <property type="entry name" value="Kinesin-like_fam"/>
</dbReference>
<dbReference type="PANTHER" id="PTHR24115:SF600">
    <property type="entry name" value="KINESIN-LIKE PROTEIN KIF23"/>
    <property type="match status" value="1"/>
</dbReference>